<protein>
    <submittedName>
        <fullName evidence="2">Uncharacterized protein</fullName>
    </submittedName>
</protein>
<keyword evidence="1" id="KW-0472">Membrane</keyword>
<keyword evidence="1" id="KW-0812">Transmembrane</keyword>
<reference evidence="2 3" key="1">
    <citation type="journal article" date="2014" name="Agronomy (Basel)">
        <title>A Draft Genome Sequence for Ensete ventricosum, the Drought-Tolerant Tree Against Hunger.</title>
        <authorList>
            <person name="Harrison J."/>
            <person name="Moore K.A."/>
            <person name="Paszkiewicz K."/>
            <person name="Jones T."/>
            <person name="Grant M."/>
            <person name="Ambacheew D."/>
            <person name="Muzemil S."/>
            <person name="Studholme D.J."/>
        </authorList>
    </citation>
    <scope>NUCLEOTIDE SEQUENCE [LARGE SCALE GENOMIC DNA]</scope>
</reference>
<feature type="non-terminal residue" evidence="2">
    <location>
        <position position="1"/>
    </location>
</feature>
<feature type="transmembrane region" description="Helical" evidence="1">
    <location>
        <begin position="72"/>
        <end position="95"/>
    </location>
</feature>
<gene>
    <name evidence="2" type="ORF">B296_00046664</name>
</gene>
<evidence type="ECO:0000313" key="2">
    <source>
        <dbReference type="EMBL" id="RRT58388.1"/>
    </source>
</evidence>
<evidence type="ECO:0000256" key="1">
    <source>
        <dbReference type="SAM" id="Phobius"/>
    </source>
</evidence>
<evidence type="ECO:0000313" key="3">
    <source>
        <dbReference type="Proteomes" id="UP000287651"/>
    </source>
</evidence>
<keyword evidence="1" id="KW-1133">Transmembrane helix</keyword>
<accession>A0A426Z338</accession>
<comment type="caution">
    <text evidence="2">The sequence shown here is derived from an EMBL/GenBank/DDBJ whole genome shotgun (WGS) entry which is preliminary data.</text>
</comment>
<name>A0A426Z338_ENSVE</name>
<organism evidence="2 3">
    <name type="scientific">Ensete ventricosum</name>
    <name type="common">Abyssinian banana</name>
    <name type="synonym">Musa ensete</name>
    <dbReference type="NCBI Taxonomy" id="4639"/>
    <lineage>
        <taxon>Eukaryota</taxon>
        <taxon>Viridiplantae</taxon>
        <taxon>Streptophyta</taxon>
        <taxon>Embryophyta</taxon>
        <taxon>Tracheophyta</taxon>
        <taxon>Spermatophyta</taxon>
        <taxon>Magnoliopsida</taxon>
        <taxon>Liliopsida</taxon>
        <taxon>Zingiberales</taxon>
        <taxon>Musaceae</taxon>
        <taxon>Ensete</taxon>
    </lineage>
</organism>
<dbReference type="Proteomes" id="UP000287651">
    <property type="component" value="Unassembled WGS sequence"/>
</dbReference>
<sequence>YRCLRRKHSGSRPPLLPTDRSDSLAFVRSFLSSATDNSFYHRGKGPQLPPRLTYTSEASSIHDIIVRSFRRCCLLSAASTAIVVVIRNFIVATIIRSFLYNCCCHS</sequence>
<proteinExistence type="predicted"/>
<dbReference type="EMBL" id="AMZH03008713">
    <property type="protein sequence ID" value="RRT58388.1"/>
    <property type="molecule type" value="Genomic_DNA"/>
</dbReference>
<dbReference type="AlphaFoldDB" id="A0A426Z338"/>